<evidence type="ECO:0000256" key="10">
    <source>
        <dbReference type="SAM" id="MobiDB-lite"/>
    </source>
</evidence>
<dbReference type="Pfam" id="PF01554">
    <property type="entry name" value="MatE"/>
    <property type="match status" value="2"/>
</dbReference>
<feature type="transmembrane region" description="Helical" evidence="11">
    <location>
        <begin position="280"/>
        <end position="298"/>
    </location>
</feature>
<feature type="transmembrane region" description="Helical" evidence="11">
    <location>
        <begin position="12"/>
        <end position="29"/>
    </location>
</feature>
<organism evidence="12 13">
    <name type="scientific">Phaeovibrio sulfidiphilus</name>
    <dbReference type="NCBI Taxonomy" id="1220600"/>
    <lineage>
        <taxon>Bacteria</taxon>
        <taxon>Pseudomonadati</taxon>
        <taxon>Pseudomonadota</taxon>
        <taxon>Alphaproteobacteria</taxon>
        <taxon>Rhodospirillales</taxon>
        <taxon>Rhodospirillaceae</taxon>
        <taxon>Phaeovibrio</taxon>
    </lineage>
</organism>
<keyword evidence="7" id="KW-0406">Ion transport</keyword>
<dbReference type="GO" id="GO:0006811">
    <property type="term" value="P:monoatomic ion transport"/>
    <property type="evidence" value="ECO:0007669"/>
    <property type="project" value="UniProtKB-KW"/>
</dbReference>
<feature type="transmembrane region" description="Helical" evidence="11">
    <location>
        <begin position="239"/>
        <end position="260"/>
    </location>
</feature>
<evidence type="ECO:0000256" key="7">
    <source>
        <dbReference type="ARBA" id="ARBA00023065"/>
    </source>
</evidence>
<feature type="transmembrane region" description="Helical" evidence="11">
    <location>
        <begin position="133"/>
        <end position="157"/>
    </location>
</feature>
<dbReference type="AlphaFoldDB" id="A0A8J6YMI5"/>
<keyword evidence="4" id="KW-1003">Cell membrane</keyword>
<reference evidence="12" key="1">
    <citation type="submission" date="2020-10" db="EMBL/GenBank/DDBJ databases">
        <title>Genome sequence of the unusual species of purple photosynthetic bacteria, Phaeovibrio sulfidiphilus DSM 23193, type strain.</title>
        <authorList>
            <person name="Kyndt J.A."/>
            <person name="Meyer T.E."/>
        </authorList>
    </citation>
    <scope>NUCLEOTIDE SEQUENCE</scope>
    <source>
        <strain evidence="12">DSM 23193</strain>
    </source>
</reference>
<dbReference type="InterPro" id="IPR050222">
    <property type="entry name" value="MATE_MdtK"/>
</dbReference>
<feature type="transmembrane region" description="Helical" evidence="11">
    <location>
        <begin position="356"/>
        <end position="374"/>
    </location>
</feature>
<name>A0A8J6YMI5_9PROT</name>
<proteinExistence type="predicted"/>
<keyword evidence="13" id="KW-1185">Reference proteome</keyword>
<evidence type="ECO:0000313" key="12">
    <source>
        <dbReference type="EMBL" id="MBE1237190.1"/>
    </source>
</evidence>
<dbReference type="Proteomes" id="UP000631034">
    <property type="component" value="Unassembled WGS sequence"/>
</dbReference>
<dbReference type="NCBIfam" id="TIGR00797">
    <property type="entry name" value="matE"/>
    <property type="match status" value="1"/>
</dbReference>
<dbReference type="InterPro" id="IPR048279">
    <property type="entry name" value="MdtK-like"/>
</dbReference>
<protein>
    <recommendedName>
        <fullName evidence="9">Multidrug-efflux transporter</fullName>
    </recommendedName>
</protein>
<dbReference type="GO" id="GO:0005886">
    <property type="term" value="C:plasma membrane"/>
    <property type="evidence" value="ECO:0007669"/>
    <property type="project" value="UniProtKB-SubCell"/>
</dbReference>
<keyword evidence="6 11" id="KW-1133">Transmembrane helix</keyword>
<dbReference type="PANTHER" id="PTHR43298">
    <property type="entry name" value="MULTIDRUG RESISTANCE PROTEIN NORM-RELATED"/>
    <property type="match status" value="1"/>
</dbReference>
<evidence type="ECO:0000256" key="6">
    <source>
        <dbReference type="ARBA" id="ARBA00022989"/>
    </source>
</evidence>
<keyword evidence="2" id="KW-0813">Transport</keyword>
<feature type="transmembrane region" description="Helical" evidence="11">
    <location>
        <begin position="91"/>
        <end position="113"/>
    </location>
</feature>
<evidence type="ECO:0000313" key="13">
    <source>
        <dbReference type="Proteomes" id="UP000631034"/>
    </source>
</evidence>
<feature type="transmembrane region" description="Helical" evidence="11">
    <location>
        <begin position="49"/>
        <end position="71"/>
    </location>
</feature>
<dbReference type="GO" id="GO:0015297">
    <property type="term" value="F:antiporter activity"/>
    <property type="evidence" value="ECO:0007669"/>
    <property type="project" value="UniProtKB-KW"/>
</dbReference>
<keyword evidence="3" id="KW-0050">Antiport</keyword>
<evidence type="ECO:0000256" key="4">
    <source>
        <dbReference type="ARBA" id="ARBA00022475"/>
    </source>
</evidence>
<comment type="caution">
    <text evidence="12">The sequence shown here is derived from an EMBL/GenBank/DDBJ whole genome shotgun (WGS) entry which is preliminary data.</text>
</comment>
<feature type="transmembrane region" description="Helical" evidence="11">
    <location>
        <begin position="192"/>
        <end position="213"/>
    </location>
</feature>
<feature type="region of interest" description="Disordered" evidence="10">
    <location>
        <begin position="446"/>
        <end position="475"/>
    </location>
</feature>
<feature type="transmembrane region" description="Helical" evidence="11">
    <location>
        <begin position="164"/>
        <end position="186"/>
    </location>
</feature>
<gene>
    <name evidence="12" type="ORF">IHV25_05955</name>
</gene>
<evidence type="ECO:0000256" key="11">
    <source>
        <dbReference type="SAM" id="Phobius"/>
    </source>
</evidence>
<evidence type="ECO:0000256" key="2">
    <source>
        <dbReference type="ARBA" id="ARBA00022448"/>
    </source>
</evidence>
<feature type="transmembrane region" description="Helical" evidence="11">
    <location>
        <begin position="420"/>
        <end position="437"/>
    </location>
</feature>
<comment type="subcellular location">
    <subcellularLocation>
        <location evidence="1">Cell inner membrane</location>
        <topology evidence="1">Multi-pass membrane protein</topology>
    </subcellularLocation>
</comment>
<keyword evidence="8 11" id="KW-0472">Membrane</keyword>
<feature type="transmembrane region" description="Helical" evidence="11">
    <location>
        <begin position="395"/>
        <end position="414"/>
    </location>
</feature>
<sequence length="475" mass="50251">MQDLTVGRPIRLIVRFALPLFAGNLFQQLNLMTDTLLVGRLIGVDALAGVGATGSLMFLIIGFVQAMTVGFSIVTAQRFGARDPQGVRRSFLVSLVLAASVSVVITAAMYGLLDPILHAMNTPAEILDHARAFAGTLFLGVGAVVFYNLLANTILAFGDARPPLMFQILGSVLNIGLVLVFIPGLGLGVEGAALATITSQMFAGFLCALYIVFRLPAVHPDRPTARSLRLPDFWRSFRLGLPMGFQMSIIAVGAIVLQTALNALGPVSIAAYTASLRLDVFSIMIFQSLGLAVSTFTAQNWGARNIARIRRGVRETARLSVSIGLVTGAVLVFAGHYMVMLFVGPDQTEVLRLARIYLTINGSTYVFVALLFVYRGTLQGLGQTAAPTLAGLMELVMRAVAGPALIAPLGFAGACLSNPLSWVGALLPVLVVYMLSIRRLARAFPPPAGEGQSGPPAAGQPQDGPEMSGQPTRSA</sequence>
<keyword evidence="5 11" id="KW-0812">Transmembrane</keyword>
<dbReference type="RefSeq" id="WP_192534190.1">
    <property type="nucleotide sequence ID" value="NZ_JACZHT010000003.1"/>
</dbReference>
<evidence type="ECO:0000256" key="1">
    <source>
        <dbReference type="ARBA" id="ARBA00004429"/>
    </source>
</evidence>
<dbReference type="PIRSF" id="PIRSF006603">
    <property type="entry name" value="DinF"/>
    <property type="match status" value="1"/>
</dbReference>
<dbReference type="CDD" id="cd13138">
    <property type="entry name" value="MATE_yoeA_like"/>
    <property type="match status" value="1"/>
</dbReference>
<dbReference type="EMBL" id="JACZHT010000003">
    <property type="protein sequence ID" value="MBE1237190.1"/>
    <property type="molecule type" value="Genomic_DNA"/>
</dbReference>
<evidence type="ECO:0000256" key="5">
    <source>
        <dbReference type="ARBA" id="ARBA00022692"/>
    </source>
</evidence>
<dbReference type="InterPro" id="IPR002528">
    <property type="entry name" value="MATE_fam"/>
</dbReference>
<feature type="compositionally biased region" description="Low complexity" evidence="10">
    <location>
        <begin position="449"/>
        <end position="465"/>
    </location>
</feature>
<evidence type="ECO:0000256" key="8">
    <source>
        <dbReference type="ARBA" id="ARBA00023136"/>
    </source>
</evidence>
<feature type="transmembrane region" description="Helical" evidence="11">
    <location>
        <begin position="319"/>
        <end position="344"/>
    </location>
</feature>
<accession>A0A8J6YMI5</accession>
<evidence type="ECO:0000256" key="9">
    <source>
        <dbReference type="ARBA" id="ARBA00031636"/>
    </source>
</evidence>
<dbReference type="PANTHER" id="PTHR43298:SF2">
    <property type="entry name" value="FMN_FAD EXPORTER YEEO-RELATED"/>
    <property type="match status" value="1"/>
</dbReference>
<dbReference type="GO" id="GO:0042910">
    <property type="term" value="F:xenobiotic transmembrane transporter activity"/>
    <property type="evidence" value="ECO:0007669"/>
    <property type="project" value="InterPro"/>
</dbReference>
<evidence type="ECO:0000256" key="3">
    <source>
        <dbReference type="ARBA" id="ARBA00022449"/>
    </source>
</evidence>